<keyword evidence="3" id="KW-1185">Reference proteome</keyword>
<dbReference type="Proteomes" id="UP000054498">
    <property type="component" value="Unassembled WGS sequence"/>
</dbReference>
<dbReference type="GeneID" id="25740873"/>
<gene>
    <name evidence="2" type="ORF">MNEG_7997</name>
</gene>
<organism evidence="2 3">
    <name type="scientific">Monoraphidium neglectum</name>
    <dbReference type="NCBI Taxonomy" id="145388"/>
    <lineage>
        <taxon>Eukaryota</taxon>
        <taxon>Viridiplantae</taxon>
        <taxon>Chlorophyta</taxon>
        <taxon>core chlorophytes</taxon>
        <taxon>Chlorophyceae</taxon>
        <taxon>CS clade</taxon>
        <taxon>Sphaeropleales</taxon>
        <taxon>Selenastraceae</taxon>
        <taxon>Monoraphidium</taxon>
    </lineage>
</organism>
<evidence type="ECO:0000256" key="1">
    <source>
        <dbReference type="SAM" id="MobiDB-lite"/>
    </source>
</evidence>
<protein>
    <submittedName>
        <fullName evidence="2">Uncharacterized protein</fullName>
    </submittedName>
</protein>
<feature type="region of interest" description="Disordered" evidence="1">
    <location>
        <begin position="1"/>
        <end position="81"/>
    </location>
</feature>
<evidence type="ECO:0000313" key="3">
    <source>
        <dbReference type="Proteomes" id="UP000054498"/>
    </source>
</evidence>
<dbReference type="OrthoDB" id="2122982at2759"/>
<dbReference type="EMBL" id="KK101692">
    <property type="protein sequence ID" value="KIY99965.1"/>
    <property type="molecule type" value="Genomic_DNA"/>
</dbReference>
<dbReference type="STRING" id="145388.A0A0D2N0W7"/>
<feature type="compositionally biased region" description="Basic and acidic residues" evidence="1">
    <location>
        <begin position="54"/>
        <end position="69"/>
    </location>
</feature>
<name>A0A0D2N0W7_9CHLO</name>
<sequence length="159" mass="16445">MPRKREVIELLDSDSEEGGGGGSDYEPTAAAKKAPKRKAAAAPKAKQPRAPKAPKKEAEEKRTGPDGKTVRKLGAPSQKVQDRIARALPGSAHRMFLVSTEEVRPAGAPGGRAHKFAVLGATGNGAGAAQRGGLFAGDDGVRWGEDGRGIGKESALTVQ</sequence>
<reference evidence="2 3" key="1">
    <citation type="journal article" date="2013" name="BMC Genomics">
        <title>Reconstruction of the lipid metabolism for the microalga Monoraphidium neglectum from its genome sequence reveals characteristics suitable for biofuel production.</title>
        <authorList>
            <person name="Bogen C."/>
            <person name="Al-Dilaimi A."/>
            <person name="Albersmeier A."/>
            <person name="Wichmann J."/>
            <person name="Grundmann M."/>
            <person name="Rupp O."/>
            <person name="Lauersen K.J."/>
            <person name="Blifernez-Klassen O."/>
            <person name="Kalinowski J."/>
            <person name="Goesmann A."/>
            <person name="Mussgnug J.H."/>
            <person name="Kruse O."/>
        </authorList>
    </citation>
    <scope>NUCLEOTIDE SEQUENCE [LARGE SCALE GENOMIC DNA]</scope>
    <source>
        <strain evidence="2 3">SAG 48.87</strain>
    </source>
</reference>
<dbReference type="KEGG" id="mng:MNEG_7997"/>
<dbReference type="RefSeq" id="XP_013898985.1">
    <property type="nucleotide sequence ID" value="XM_014043531.1"/>
</dbReference>
<evidence type="ECO:0000313" key="2">
    <source>
        <dbReference type="EMBL" id="KIY99965.1"/>
    </source>
</evidence>
<accession>A0A0D2N0W7</accession>
<proteinExistence type="predicted"/>
<dbReference type="AlphaFoldDB" id="A0A0D2N0W7"/>